<dbReference type="CDD" id="cd00198">
    <property type="entry name" value="vWFA"/>
    <property type="match status" value="1"/>
</dbReference>
<evidence type="ECO:0000313" key="3">
    <source>
        <dbReference type="EMBL" id="PSC03975.1"/>
    </source>
</evidence>
<feature type="transmembrane region" description="Helical" evidence="1">
    <location>
        <begin position="20"/>
        <end position="42"/>
    </location>
</feature>
<dbReference type="Pfam" id="PF13400">
    <property type="entry name" value="Tad"/>
    <property type="match status" value="1"/>
</dbReference>
<feature type="domain" description="VWFA" evidence="2">
    <location>
        <begin position="155"/>
        <end position="332"/>
    </location>
</feature>
<comment type="caution">
    <text evidence="3">The sequence shown here is derived from an EMBL/GenBank/DDBJ whole genome shotgun (WGS) entry which is preliminary data.</text>
</comment>
<dbReference type="InterPro" id="IPR002035">
    <property type="entry name" value="VWF_A"/>
</dbReference>
<keyword evidence="4" id="KW-1185">Reference proteome</keyword>
<gene>
    <name evidence="3" type="ORF">SLNSH_16210</name>
</gene>
<name>A0A2T1HQP2_9HYPH</name>
<sequence>MPRFFSRPMLTRFGQAETGAVAVMLVILLPVLLTFAGVAVDLTGANRMKSKLDVLADAAALAAVSNAAMLSTDSNAQIARSQEVAVTTMRDSAAKAGLGFTSINAVATVDPDMTVTVRLSWESAYLVNFGRFLMGDRLRVSGMAESKSNGSQFVDLVAIVDASGSMGIGASAEDQEAMARTFKFSKDNDESCVFACHTIGKTALLPSTRTASGRPAQSRFDVVRSALTRIVSEAEKIRGEKIRLTVFTVSNRPRLDITPTTNLGQARQTLSQLQMHVAGAGTNFYASLPQIAAQLPSRGGKGMSPNDRKLYVMLFTDGVEDDVYEKPNRQGVYEGDYDLDPNFRKRQPSHTTKETVQGFDGSYCRAFPESANIMTLTTDYVIPSETSDERFIFIRDKLRGSIRQNMARCATDPDFVFTASSGEDIQKAIDTMYKKITAGARLSR</sequence>
<dbReference type="Pfam" id="PF13519">
    <property type="entry name" value="VWA_2"/>
    <property type="match status" value="1"/>
</dbReference>
<dbReference type="OrthoDB" id="7522752at2"/>
<keyword evidence="1" id="KW-1133">Transmembrane helix</keyword>
<dbReference type="PROSITE" id="PS50234">
    <property type="entry name" value="VWFA"/>
    <property type="match status" value="1"/>
</dbReference>
<accession>A0A2T1HQP2</accession>
<organism evidence="3 4">
    <name type="scientific">Alsobacter soli</name>
    <dbReference type="NCBI Taxonomy" id="2109933"/>
    <lineage>
        <taxon>Bacteria</taxon>
        <taxon>Pseudomonadati</taxon>
        <taxon>Pseudomonadota</taxon>
        <taxon>Alphaproteobacteria</taxon>
        <taxon>Hyphomicrobiales</taxon>
        <taxon>Alsobacteraceae</taxon>
        <taxon>Alsobacter</taxon>
    </lineage>
</organism>
<reference evidence="4" key="1">
    <citation type="submission" date="2018-03" db="EMBL/GenBank/DDBJ databases">
        <authorList>
            <person name="Sun L."/>
            <person name="Liu H."/>
            <person name="Chen W."/>
            <person name="Huang K."/>
            <person name="Liu W."/>
            <person name="Gao X."/>
        </authorList>
    </citation>
    <scope>NUCLEOTIDE SEQUENCE [LARGE SCALE GENOMIC DNA]</scope>
    <source>
        <strain evidence="4">SH9</strain>
    </source>
</reference>
<evidence type="ECO:0000259" key="2">
    <source>
        <dbReference type="PROSITE" id="PS50234"/>
    </source>
</evidence>
<dbReference type="AlphaFoldDB" id="A0A2T1HQP2"/>
<evidence type="ECO:0000256" key="1">
    <source>
        <dbReference type="SAM" id="Phobius"/>
    </source>
</evidence>
<evidence type="ECO:0000313" key="4">
    <source>
        <dbReference type="Proteomes" id="UP000239772"/>
    </source>
</evidence>
<keyword evidence="1" id="KW-0472">Membrane</keyword>
<dbReference type="SMART" id="SM00327">
    <property type="entry name" value="VWA"/>
    <property type="match status" value="1"/>
</dbReference>
<protein>
    <recommendedName>
        <fullName evidence="2">VWFA domain-containing protein</fullName>
    </recommendedName>
</protein>
<dbReference type="InterPro" id="IPR028087">
    <property type="entry name" value="Tad_N"/>
</dbReference>
<dbReference type="SUPFAM" id="SSF53300">
    <property type="entry name" value="vWA-like"/>
    <property type="match status" value="1"/>
</dbReference>
<proteinExistence type="predicted"/>
<dbReference type="Proteomes" id="UP000239772">
    <property type="component" value="Unassembled WGS sequence"/>
</dbReference>
<keyword evidence="1" id="KW-0812">Transmembrane</keyword>
<dbReference type="EMBL" id="PVZS01000018">
    <property type="protein sequence ID" value="PSC03975.1"/>
    <property type="molecule type" value="Genomic_DNA"/>
</dbReference>
<dbReference type="RefSeq" id="WP_106338055.1">
    <property type="nucleotide sequence ID" value="NZ_PVZS01000018.1"/>
</dbReference>
<dbReference type="Gene3D" id="3.40.50.410">
    <property type="entry name" value="von Willebrand factor, type A domain"/>
    <property type="match status" value="1"/>
</dbReference>
<dbReference type="InterPro" id="IPR036465">
    <property type="entry name" value="vWFA_dom_sf"/>
</dbReference>